<comment type="similarity">
    <text evidence="1">Belongs to the CSN12 family.</text>
</comment>
<dbReference type="Pfam" id="PF01399">
    <property type="entry name" value="PCI"/>
    <property type="match status" value="1"/>
</dbReference>
<gene>
    <name evidence="3" type="ORF">QG37_04524</name>
</gene>
<dbReference type="SMART" id="SM00753">
    <property type="entry name" value="PAM"/>
    <property type="match status" value="1"/>
</dbReference>
<name>A0A0L0NWS1_CANAR</name>
<dbReference type="VEuPathDB" id="FungiDB:B9J08_004386"/>
<dbReference type="EMBL" id="LGST01000031">
    <property type="protein sequence ID" value="KND98627.1"/>
    <property type="molecule type" value="Genomic_DNA"/>
</dbReference>
<dbReference type="Gene3D" id="1.10.10.10">
    <property type="entry name" value="Winged helix-like DNA-binding domain superfamily/Winged helix DNA-binding domain"/>
    <property type="match status" value="1"/>
</dbReference>
<proteinExistence type="inferred from homology"/>
<dbReference type="InterPro" id="IPR045114">
    <property type="entry name" value="Csn12-like"/>
</dbReference>
<dbReference type="VEuPathDB" id="FungiDB:CJJ07_003272"/>
<dbReference type="VEuPathDB" id="FungiDB:CJJ09_005031"/>
<evidence type="ECO:0000256" key="1">
    <source>
        <dbReference type="ARBA" id="ARBA00025771"/>
    </source>
</evidence>
<organism evidence="3 4">
    <name type="scientific">Candidozyma auris</name>
    <name type="common">Yeast</name>
    <name type="synonym">Candida auris</name>
    <dbReference type="NCBI Taxonomy" id="498019"/>
    <lineage>
        <taxon>Eukaryota</taxon>
        <taxon>Fungi</taxon>
        <taxon>Dikarya</taxon>
        <taxon>Ascomycota</taxon>
        <taxon>Saccharomycotina</taxon>
        <taxon>Pichiomycetes</taxon>
        <taxon>Metschnikowiaceae</taxon>
        <taxon>Candidozyma</taxon>
    </lineage>
</organism>
<dbReference type="VEuPathDB" id="FungiDB:CJI97_004449"/>
<dbReference type="InterPro" id="IPR000717">
    <property type="entry name" value="PCI_dom"/>
</dbReference>
<dbReference type="InterPro" id="IPR036388">
    <property type="entry name" value="WH-like_DNA-bd_sf"/>
</dbReference>
<evidence type="ECO:0000313" key="3">
    <source>
        <dbReference type="EMBL" id="KND98627.1"/>
    </source>
</evidence>
<evidence type="ECO:0000313" key="4">
    <source>
        <dbReference type="Proteomes" id="UP000037122"/>
    </source>
</evidence>
<dbReference type="PANTHER" id="PTHR12732:SF0">
    <property type="entry name" value="PCI DOMAIN-CONTAINING PROTEIN 2"/>
    <property type="match status" value="1"/>
</dbReference>
<protein>
    <recommendedName>
        <fullName evidence="2">PCI domain-containing protein</fullName>
    </recommendedName>
</protein>
<dbReference type="AlphaFoldDB" id="A0A0L0NWS1"/>
<dbReference type="VEuPathDB" id="FungiDB:CJI96_0005408"/>
<dbReference type="VEuPathDB" id="FungiDB:QG37_04524"/>
<reference evidence="4" key="1">
    <citation type="journal article" date="2015" name="BMC Genomics">
        <title>Draft genome of a commonly misdiagnosed multidrug resistant pathogen Candida auris.</title>
        <authorList>
            <person name="Chatterjee S."/>
            <person name="Alampalli S.V."/>
            <person name="Nageshan R.K."/>
            <person name="Chettiar S.T."/>
            <person name="Joshi S."/>
            <person name="Tatu U.S."/>
        </authorList>
    </citation>
    <scope>NUCLEOTIDE SEQUENCE [LARGE SCALE GENOMIC DNA]</scope>
    <source>
        <strain evidence="4">6684</strain>
    </source>
</reference>
<feature type="domain" description="PCI" evidence="2">
    <location>
        <begin position="213"/>
        <end position="411"/>
    </location>
</feature>
<accession>A0A0L0NWS1</accession>
<evidence type="ECO:0000259" key="2">
    <source>
        <dbReference type="PROSITE" id="PS50250"/>
    </source>
</evidence>
<sequence length="420" mass="48333">MGLDLQTYIYGVHQSVATYNSQWLEQQLTINPPSETAAAIASFPDPSEIDLYLLPDKFKPLIRSYIKLMKSIHVHRAIDTAFENFLAFMSDFNRVAEVTSNWICLALINSSNELLSLHQVRSASKDKAENDASLEKVGVVINRLFKICLTDKSVEPATSKKSCIHFFLAALIKIYFKLDHLELARSMEKALLGTNSMIPTIQYCPVDYRKHVVTYLYYSSLLSLDDGEFSFAELKLQTALQFLSCYKKIPRVRPHIEKILMLLIPLTYFLKGMSPSNEIYDQYPHLKLVYKENILKAIKEGNVLSFEAAVQKLHKIFLNRHIYILIVKLKYLCYLLLFKKTALYYKLFTQENPHIIPFLYLQRALKMSKDDQEEVPVEEVECILANLIVQRRVKGYLSHTNKCIVLLKTEAFPKPSVAAT</sequence>
<dbReference type="Proteomes" id="UP000037122">
    <property type="component" value="Unassembled WGS sequence"/>
</dbReference>
<dbReference type="PROSITE" id="PS50250">
    <property type="entry name" value="PCI"/>
    <property type="match status" value="1"/>
</dbReference>
<dbReference type="GO" id="GO:0003690">
    <property type="term" value="F:double-stranded DNA binding"/>
    <property type="evidence" value="ECO:0007669"/>
    <property type="project" value="InterPro"/>
</dbReference>
<dbReference type="GO" id="GO:0003723">
    <property type="term" value="F:RNA binding"/>
    <property type="evidence" value="ECO:0007669"/>
    <property type="project" value="InterPro"/>
</dbReference>
<dbReference type="PANTHER" id="PTHR12732">
    <property type="entry name" value="UNCHARACTERIZED PROTEASOME COMPONENT REGION PCI-CONTAINING"/>
    <property type="match status" value="1"/>
</dbReference>
<comment type="caution">
    <text evidence="3">The sequence shown here is derived from an EMBL/GenBank/DDBJ whole genome shotgun (WGS) entry which is preliminary data.</text>
</comment>